<dbReference type="Pfam" id="PF13676">
    <property type="entry name" value="TIR_2"/>
    <property type="match status" value="1"/>
</dbReference>
<dbReference type="AlphaFoldDB" id="A0AA49FMW9"/>
<evidence type="ECO:0000313" key="2">
    <source>
        <dbReference type="EMBL" id="WIM06798.1"/>
    </source>
</evidence>
<dbReference type="Proteomes" id="UP001234916">
    <property type="component" value="Chromosome"/>
</dbReference>
<evidence type="ECO:0000259" key="1">
    <source>
        <dbReference type="PROSITE" id="PS50104"/>
    </source>
</evidence>
<dbReference type="InterPro" id="IPR035897">
    <property type="entry name" value="Toll_tir_struct_dom_sf"/>
</dbReference>
<dbReference type="GO" id="GO:0007165">
    <property type="term" value="P:signal transduction"/>
    <property type="evidence" value="ECO:0007669"/>
    <property type="project" value="InterPro"/>
</dbReference>
<dbReference type="InterPro" id="IPR000157">
    <property type="entry name" value="TIR_dom"/>
</dbReference>
<reference evidence="2" key="1">
    <citation type="journal article" date="2023" name="Nat. Microbiol.">
        <title>Enrichment and characterization of a nitric oxide-reducing microbial community in a continuous bioreactor.</title>
        <authorList>
            <person name="Garrido-Amador P."/>
            <person name="Stortenbeker N."/>
            <person name="Wessels H.J.C.T."/>
            <person name="Speth D.R."/>
            <person name="Garcia-Heredia I."/>
            <person name="Kartal B."/>
        </authorList>
    </citation>
    <scope>NUCLEOTIDE SEQUENCE</scope>
    <source>
        <strain evidence="2">MAG1</strain>
    </source>
</reference>
<accession>A0AA49FMW9</accession>
<protein>
    <submittedName>
        <fullName evidence="2">Toll/interleukin-1 receptor domain-containing protein</fullName>
    </submittedName>
</protein>
<feature type="domain" description="TIR" evidence="1">
    <location>
        <begin position="1"/>
        <end position="127"/>
    </location>
</feature>
<name>A0AA49FMW9_9PROT</name>
<sequence length="148" mass="16903">MPEEPFLSHKSEVKREVSELKDRLRLFGISCFVAHEDIHPTKAWQHEIENALASMDGFVALMTESFHESDWTDQEVGFAFARGVPMIAVRLGKDPYGFIGKFQGLSSTWSNSAEGIVKVLIKYDRMFSAYAEALRHCPNWGLFTDFLR</sequence>
<dbReference type="SUPFAM" id="SSF52200">
    <property type="entry name" value="Toll/Interleukin receptor TIR domain"/>
    <property type="match status" value="1"/>
</dbReference>
<dbReference type="PROSITE" id="PS50104">
    <property type="entry name" value="TIR"/>
    <property type="match status" value="1"/>
</dbReference>
<keyword evidence="2" id="KW-0675">Receptor</keyword>
<dbReference type="EMBL" id="CP107246">
    <property type="protein sequence ID" value="WIM06798.1"/>
    <property type="molecule type" value="Genomic_DNA"/>
</dbReference>
<gene>
    <name evidence="2" type="ORF">OHM77_05905</name>
</gene>
<proteinExistence type="predicted"/>
<dbReference type="KEGG" id="npv:OHM77_05905"/>
<organism evidence="2">
    <name type="scientific">Candidatus Nitricoxidivorans perseverans</name>
    <dbReference type="NCBI Taxonomy" id="2975601"/>
    <lineage>
        <taxon>Bacteria</taxon>
        <taxon>Pseudomonadati</taxon>
        <taxon>Pseudomonadota</taxon>
        <taxon>Betaproteobacteria</taxon>
        <taxon>Nitrosomonadales</taxon>
        <taxon>Sterolibacteriaceae</taxon>
        <taxon>Candidatus Nitricoxidivorans</taxon>
    </lineage>
</organism>
<dbReference type="Gene3D" id="3.40.50.10140">
    <property type="entry name" value="Toll/interleukin-1 receptor homology (TIR) domain"/>
    <property type="match status" value="1"/>
</dbReference>